<name>A0A8J6DM72_GALPY</name>
<keyword evidence="3" id="KW-1185">Reference proteome</keyword>
<protein>
    <submittedName>
        <fullName evidence="2">Uncharacterized protein</fullName>
    </submittedName>
</protein>
<feature type="non-terminal residue" evidence="2">
    <location>
        <position position="181"/>
    </location>
</feature>
<evidence type="ECO:0000256" key="1">
    <source>
        <dbReference type="SAM" id="MobiDB-lite"/>
    </source>
</evidence>
<dbReference type="OrthoDB" id="10643495at2759"/>
<evidence type="ECO:0000313" key="2">
    <source>
        <dbReference type="EMBL" id="KAG8511358.1"/>
    </source>
</evidence>
<accession>A0A8J6DM72</accession>
<feature type="region of interest" description="Disordered" evidence="1">
    <location>
        <begin position="1"/>
        <end position="152"/>
    </location>
</feature>
<organism evidence="2 3">
    <name type="scientific">Galemys pyrenaicus</name>
    <name type="common">Iberian desman</name>
    <name type="synonym">Pyrenean desman</name>
    <dbReference type="NCBI Taxonomy" id="202257"/>
    <lineage>
        <taxon>Eukaryota</taxon>
        <taxon>Metazoa</taxon>
        <taxon>Chordata</taxon>
        <taxon>Craniata</taxon>
        <taxon>Vertebrata</taxon>
        <taxon>Euteleostomi</taxon>
        <taxon>Mammalia</taxon>
        <taxon>Eutheria</taxon>
        <taxon>Laurasiatheria</taxon>
        <taxon>Eulipotyphla</taxon>
        <taxon>Talpidae</taxon>
        <taxon>Galemys</taxon>
    </lineage>
</organism>
<evidence type="ECO:0000313" key="3">
    <source>
        <dbReference type="Proteomes" id="UP000700334"/>
    </source>
</evidence>
<feature type="compositionally biased region" description="Polar residues" evidence="1">
    <location>
        <begin position="120"/>
        <end position="134"/>
    </location>
</feature>
<reference evidence="2" key="1">
    <citation type="journal article" date="2021" name="Evol. Appl.">
        <title>The genome of the Pyrenean desman and the effects of bottlenecks and inbreeding on the genomic landscape of an endangered species.</title>
        <authorList>
            <person name="Escoda L."/>
            <person name="Castresana J."/>
        </authorList>
    </citation>
    <scope>NUCLEOTIDE SEQUENCE</scope>
    <source>
        <strain evidence="2">IBE-C5619</strain>
    </source>
</reference>
<dbReference type="Proteomes" id="UP000700334">
    <property type="component" value="Unassembled WGS sequence"/>
</dbReference>
<feature type="compositionally biased region" description="Low complexity" evidence="1">
    <location>
        <begin position="57"/>
        <end position="90"/>
    </location>
</feature>
<proteinExistence type="predicted"/>
<dbReference type="EMBL" id="JAGFMF010011834">
    <property type="protein sequence ID" value="KAG8511358.1"/>
    <property type="molecule type" value="Genomic_DNA"/>
</dbReference>
<sequence>SKKKPFKGRVVPSDSAVQEGRAPPAAPGSASRATTAGRGGGGRAPGAAAPGRGGAPLGLLTRGLAGRPSSSAPASGSAPAPAPARAAARGCWRCQSDVSPPPPRCRLGVVVSGCAAPSLASGSRSPAAQLSASGHSGDPEGPKLPSGEMNLVRTRWAGRLEERRGPSALHRLSGARGLRWD</sequence>
<feature type="compositionally biased region" description="Low complexity" evidence="1">
    <location>
        <begin position="20"/>
        <end position="36"/>
    </location>
</feature>
<comment type="caution">
    <text evidence="2">The sequence shown here is derived from an EMBL/GenBank/DDBJ whole genome shotgun (WGS) entry which is preliminary data.</text>
</comment>
<dbReference type="AlphaFoldDB" id="A0A8J6DM72"/>
<feature type="region of interest" description="Disordered" evidence="1">
    <location>
        <begin position="162"/>
        <end position="181"/>
    </location>
</feature>
<gene>
    <name evidence="2" type="ORF">J0S82_006926</name>
</gene>